<dbReference type="InterPro" id="IPR001223">
    <property type="entry name" value="Glyco_hydro18_cat"/>
</dbReference>
<dbReference type="GO" id="GO:0004568">
    <property type="term" value="F:chitinase activity"/>
    <property type="evidence" value="ECO:0007669"/>
    <property type="project" value="TreeGrafter"/>
</dbReference>
<evidence type="ECO:0000259" key="4">
    <source>
        <dbReference type="PROSITE" id="PS50940"/>
    </source>
</evidence>
<dbReference type="InterPro" id="IPR002557">
    <property type="entry name" value="Chitin-bd_dom"/>
</dbReference>
<dbReference type="Pfam" id="PF01607">
    <property type="entry name" value="CBM_14"/>
    <property type="match status" value="1"/>
</dbReference>
<dbReference type="SUPFAM" id="SSF51445">
    <property type="entry name" value="(Trans)glycosidases"/>
    <property type="match status" value="1"/>
</dbReference>
<dbReference type="GO" id="GO:0008061">
    <property type="term" value="F:chitin binding"/>
    <property type="evidence" value="ECO:0007669"/>
    <property type="project" value="UniProtKB-KW"/>
</dbReference>
<gene>
    <name evidence="6" type="ORF">GSLYS_00002089001</name>
</gene>
<comment type="similarity">
    <text evidence="1">Belongs to the glycosyl hydrolase 18 family. Chitinase class II subfamily.</text>
</comment>
<keyword evidence="3" id="KW-0732">Signal</keyword>
<feature type="signal peptide" evidence="3">
    <location>
        <begin position="1"/>
        <end position="20"/>
    </location>
</feature>
<name>A0AAV2H5Z5_LYMST</name>
<organism evidence="6 7">
    <name type="scientific">Lymnaea stagnalis</name>
    <name type="common">Great pond snail</name>
    <name type="synonym">Helix stagnalis</name>
    <dbReference type="NCBI Taxonomy" id="6523"/>
    <lineage>
        <taxon>Eukaryota</taxon>
        <taxon>Metazoa</taxon>
        <taxon>Spiralia</taxon>
        <taxon>Lophotrochozoa</taxon>
        <taxon>Mollusca</taxon>
        <taxon>Gastropoda</taxon>
        <taxon>Heterobranchia</taxon>
        <taxon>Euthyneura</taxon>
        <taxon>Panpulmonata</taxon>
        <taxon>Hygrophila</taxon>
        <taxon>Lymnaeoidea</taxon>
        <taxon>Lymnaeidae</taxon>
        <taxon>Lymnaea</taxon>
    </lineage>
</organism>
<dbReference type="PROSITE" id="PS50940">
    <property type="entry name" value="CHIT_BIND_II"/>
    <property type="match status" value="1"/>
</dbReference>
<feature type="domain" description="GH18" evidence="5">
    <location>
        <begin position="97"/>
        <end position="439"/>
    </location>
</feature>
<dbReference type="GO" id="GO:0006032">
    <property type="term" value="P:chitin catabolic process"/>
    <property type="evidence" value="ECO:0007669"/>
    <property type="project" value="TreeGrafter"/>
</dbReference>
<dbReference type="PROSITE" id="PS51910">
    <property type="entry name" value="GH18_2"/>
    <property type="match status" value="1"/>
</dbReference>
<evidence type="ECO:0000313" key="6">
    <source>
        <dbReference type="EMBL" id="CAL1527919.1"/>
    </source>
</evidence>
<comment type="caution">
    <text evidence="6">The sequence shown here is derived from an EMBL/GenBank/DDBJ whole genome shotgun (WGS) entry which is preliminary data.</text>
</comment>
<accession>A0AAV2H5Z5</accession>
<dbReference type="Pfam" id="PF00704">
    <property type="entry name" value="Glyco_hydro_18"/>
    <property type="match status" value="1"/>
</dbReference>
<dbReference type="AlphaFoldDB" id="A0AAV2H5Z5"/>
<dbReference type="InterPro" id="IPR011583">
    <property type="entry name" value="Chitinase_II/V-like_cat"/>
</dbReference>
<dbReference type="GO" id="GO:0005576">
    <property type="term" value="C:extracellular region"/>
    <property type="evidence" value="ECO:0007669"/>
    <property type="project" value="InterPro"/>
</dbReference>
<dbReference type="PANTHER" id="PTHR11177">
    <property type="entry name" value="CHITINASE"/>
    <property type="match status" value="1"/>
</dbReference>
<dbReference type="SMART" id="SM00636">
    <property type="entry name" value="Glyco_18"/>
    <property type="match status" value="1"/>
</dbReference>
<evidence type="ECO:0000256" key="3">
    <source>
        <dbReference type="SAM" id="SignalP"/>
    </source>
</evidence>
<dbReference type="Gene3D" id="2.170.140.10">
    <property type="entry name" value="Chitin binding domain"/>
    <property type="match status" value="1"/>
</dbReference>
<evidence type="ECO:0000256" key="2">
    <source>
        <dbReference type="ARBA" id="ARBA00022669"/>
    </source>
</evidence>
<dbReference type="Gene3D" id="3.10.50.10">
    <property type="match status" value="1"/>
</dbReference>
<protein>
    <recommendedName>
        <fullName evidence="8">Chitinase</fullName>
    </recommendedName>
</protein>
<dbReference type="GO" id="GO:0005975">
    <property type="term" value="P:carbohydrate metabolic process"/>
    <property type="evidence" value="ECO:0007669"/>
    <property type="project" value="InterPro"/>
</dbReference>
<reference evidence="6 7" key="1">
    <citation type="submission" date="2024-04" db="EMBL/GenBank/DDBJ databases">
        <authorList>
            <consortium name="Genoscope - CEA"/>
            <person name="William W."/>
        </authorList>
    </citation>
    <scope>NUCLEOTIDE SEQUENCE [LARGE SCALE GENOMIC DNA]</scope>
</reference>
<evidence type="ECO:0000259" key="5">
    <source>
        <dbReference type="PROSITE" id="PS51910"/>
    </source>
</evidence>
<evidence type="ECO:0000313" key="7">
    <source>
        <dbReference type="Proteomes" id="UP001497497"/>
    </source>
</evidence>
<keyword evidence="2" id="KW-0147">Chitin-binding</keyword>
<feature type="chain" id="PRO_5043315211" description="Chitinase" evidence="3">
    <location>
        <begin position="21"/>
        <end position="439"/>
    </location>
</feature>
<dbReference type="SUPFAM" id="SSF57625">
    <property type="entry name" value="Invertebrate chitin-binding proteins"/>
    <property type="match status" value="1"/>
</dbReference>
<sequence>MWKLNLLFLIGVVTLQEGLGDMQEHAVCQAPKRKDAHPLYCDQYYLCLPSAPLMKTCLSDTLYDEKRQTCLSKRRTKCTPGKILSTDAKKNLFGSCKRVICSYSGYSFQPESIDPLLCSHIHFLRYGYLNEKGLHLVSPDVNQTAKELVEMKKGHPHLKLMVTLQPIWKMSYEKLAAVKELRDFFLKSAAKVVREMQFDGLIIIWWLPHWKGNLYSELLKQTMIFLQAEAHASNLPRLLLSHHVGARRYLSYNHYNIATLHPHIDYTVIMASNMAGGWHSVIGHHSLLSEVGDVIDIWISKGYPRDKLVIGIPTFGRSFKLKDVSQTNLGAPAAGHGKLILPGVALYGAPPFTRICQLLSTGKATVVHSTVAAAPYLYYKDFWLGYEDADSVFYKTRYVIDRNLGGIYINDLENDDFAGQYCGLGVFPLLSSALDACRM</sequence>
<proteinExistence type="inferred from homology"/>
<dbReference type="SMART" id="SM00494">
    <property type="entry name" value="ChtBD2"/>
    <property type="match status" value="1"/>
</dbReference>
<dbReference type="EMBL" id="CAXITT010000024">
    <property type="protein sequence ID" value="CAL1527919.1"/>
    <property type="molecule type" value="Genomic_DNA"/>
</dbReference>
<dbReference type="Gene3D" id="3.20.20.80">
    <property type="entry name" value="Glycosidases"/>
    <property type="match status" value="1"/>
</dbReference>
<dbReference type="InterPro" id="IPR017853">
    <property type="entry name" value="GH"/>
</dbReference>
<dbReference type="InterPro" id="IPR036508">
    <property type="entry name" value="Chitin-bd_dom_sf"/>
</dbReference>
<dbReference type="InterPro" id="IPR029070">
    <property type="entry name" value="Chitinase_insertion_sf"/>
</dbReference>
<dbReference type="InterPro" id="IPR050314">
    <property type="entry name" value="Glycosyl_Hydrlase_18"/>
</dbReference>
<feature type="domain" description="Chitin-binding type-2" evidence="4">
    <location>
        <begin position="25"/>
        <end position="80"/>
    </location>
</feature>
<dbReference type="PANTHER" id="PTHR11177:SF317">
    <property type="entry name" value="CHITINASE 12-RELATED"/>
    <property type="match status" value="1"/>
</dbReference>
<evidence type="ECO:0008006" key="8">
    <source>
        <dbReference type="Google" id="ProtNLM"/>
    </source>
</evidence>
<dbReference type="Proteomes" id="UP001497497">
    <property type="component" value="Unassembled WGS sequence"/>
</dbReference>
<keyword evidence="7" id="KW-1185">Reference proteome</keyword>
<evidence type="ECO:0000256" key="1">
    <source>
        <dbReference type="ARBA" id="ARBA00009121"/>
    </source>
</evidence>
<dbReference type="SUPFAM" id="SSF54556">
    <property type="entry name" value="Chitinase insertion domain"/>
    <property type="match status" value="1"/>
</dbReference>